<evidence type="ECO:0000313" key="2">
    <source>
        <dbReference type="EMBL" id="MPC15879.1"/>
    </source>
</evidence>
<evidence type="ECO:0000256" key="1">
    <source>
        <dbReference type="SAM" id="MobiDB-lite"/>
    </source>
</evidence>
<keyword evidence="3" id="KW-1185">Reference proteome</keyword>
<evidence type="ECO:0000313" key="3">
    <source>
        <dbReference type="Proteomes" id="UP000324222"/>
    </source>
</evidence>
<accession>A0A5B7D2L9</accession>
<comment type="caution">
    <text evidence="2">The sequence shown here is derived from an EMBL/GenBank/DDBJ whole genome shotgun (WGS) entry which is preliminary data.</text>
</comment>
<reference evidence="2 3" key="1">
    <citation type="submission" date="2019-05" db="EMBL/GenBank/DDBJ databases">
        <title>Another draft genome of Portunus trituberculatus and its Hox gene families provides insights of decapod evolution.</title>
        <authorList>
            <person name="Jeong J.-H."/>
            <person name="Song I."/>
            <person name="Kim S."/>
            <person name="Choi T."/>
            <person name="Kim D."/>
            <person name="Ryu S."/>
            <person name="Kim W."/>
        </authorList>
    </citation>
    <scope>NUCLEOTIDE SEQUENCE [LARGE SCALE GENOMIC DNA]</scope>
    <source>
        <tissue evidence="2">Muscle</tissue>
    </source>
</reference>
<feature type="compositionally biased region" description="Gly residues" evidence="1">
    <location>
        <begin position="30"/>
        <end position="43"/>
    </location>
</feature>
<organism evidence="2 3">
    <name type="scientific">Portunus trituberculatus</name>
    <name type="common">Swimming crab</name>
    <name type="synonym">Neptunus trituberculatus</name>
    <dbReference type="NCBI Taxonomy" id="210409"/>
    <lineage>
        <taxon>Eukaryota</taxon>
        <taxon>Metazoa</taxon>
        <taxon>Ecdysozoa</taxon>
        <taxon>Arthropoda</taxon>
        <taxon>Crustacea</taxon>
        <taxon>Multicrustacea</taxon>
        <taxon>Malacostraca</taxon>
        <taxon>Eumalacostraca</taxon>
        <taxon>Eucarida</taxon>
        <taxon>Decapoda</taxon>
        <taxon>Pleocyemata</taxon>
        <taxon>Brachyura</taxon>
        <taxon>Eubrachyura</taxon>
        <taxon>Portunoidea</taxon>
        <taxon>Portunidae</taxon>
        <taxon>Portuninae</taxon>
        <taxon>Portunus</taxon>
    </lineage>
</organism>
<gene>
    <name evidence="2" type="ORF">E2C01_008683</name>
</gene>
<dbReference type="AlphaFoldDB" id="A0A5B7D2L9"/>
<dbReference type="EMBL" id="VSRR010000461">
    <property type="protein sequence ID" value="MPC15879.1"/>
    <property type="molecule type" value="Genomic_DNA"/>
</dbReference>
<name>A0A5B7D2L9_PORTR</name>
<sequence>MRVLRLEKSRQRWRVSLDLTTWDRERAVAVGGGGGGGGGGGLPGQQPVKHAALTPAPCHPANPFSLNSYRM</sequence>
<feature type="region of interest" description="Disordered" evidence="1">
    <location>
        <begin position="30"/>
        <end position="71"/>
    </location>
</feature>
<protein>
    <submittedName>
        <fullName evidence="2">Uncharacterized protein</fullName>
    </submittedName>
</protein>
<proteinExistence type="predicted"/>
<dbReference type="Proteomes" id="UP000324222">
    <property type="component" value="Unassembled WGS sequence"/>
</dbReference>